<evidence type="ECO:0000256" key="12">
    <source>
        <dbReference type="ARBA" id="ARBA00048567"/>
    </source>
</evidence>
<evidence type="ECO:0000313" key="15">
    <source>
        <dbReference type="Proteomes" id="UP000215914"/>
    </source>
</evidence>
<evidence type="ECO:0000256" key="4">
    <source>
        <dbReference type="ARBA" id="ARBA00006997"/>
    </source>
</evidence>
<dbReference type="EMBL" id="CM007896">
    <property type="protein sequence ID" value="OTG20158.1"/>
    <property type="molecule type" value="Genomic_DNA"/>
</dbReference>
<dbReference type="GO" id="GO:0016787">
    <property type="term" value="F:hydrolase activity"/>
    <property type="evidence" value="ECO:0007669"/>
    <property type="project" value="UniProtKB-KW"/>
</dbReference>
<dbReference type="GO" id="GO:0009073">
    <property type="term" value="P:aromatic amino acid family biosynthetic process"/>
    <property type="evidence" value="ECO:0007669"/>
    <property type="project" value="UniProtKB-KW"/>
</dbReference>
<comment type="similarity">
    <text evidence="4">Belongs to the shikimate kinase family.</text>
</comment>
<evidence type="ECO:0000256" key="3">
    <source>
        <dbReference type="ARBA" id="ARBA00004842"/>
    </source>
</evidence>
<dbReference type="Proteomes" id="UP000215914">
    <property type="component" value="Chromosome 7"/>
</dbReference>
<dbReference type="FunCoup" id="A0A251U9Z8">
    <property type="interactions" value="597"/>
</dbReference>
<sequence length="264" mass="29294">MESETSEQSLNLTASCIYSDRRSISGVADVDQHVDSSLESECLTTKDDLALKKKSQETGPHLDGRCIYLVGMMGSGKTTIGQILSQLLHGYSFFDSDKLVEEAAGGATVADIFKLHGESFFREMETEVLRKLSRTYRLVISTGGGAVVEPINWKYMHKGIIVFIDVPLEVLARRITSVGTTSRPLLHHGSSDSYVKTLRQLSMLWKERSEAYNNAHVRVSLENMAAKLGQEDACHITPTQIAIEALVQCKSYLKKECNINVHLL</sequence>
<dbReference type="InterPro" id="IPR023000">
    <property type="entry name" value="Shikimate_kinase_CS"/>
</dbReference>
<dbReference type="InParanoid" id="A0A251U9Z8"/>
<keyword evidence="8" id="KW-0547">Nucleotide-binding</keyword>
<keyword evidence="14" id="KW-0378">Hydrolase</keyword>
<dbReference type="PROSITE" id="PS01128">
    <property type="entry name" value="SHIKIMATE_KINASE"/>
    <property type="match status" value="1"/>
</dbReference>
<dbReference type="UniPathway" id="UPA00053">
    <property type="reaction ID" value="UER00088"/>
</dbReference>
<comment type="catalytic activity">
    <reaction evidence="12">
        <text>shikimate + ATP = 3-phosphoshikimate + ADP + H(+)</text>
        <dbReference type="Rhea" id="RHEA:13121"/>
        <dbReference type="ChEBI" id="CHEBI:15378"/>
        <dbReference type="ChEBI" id="CHEBI:30616"/>
        <dbReference type="ChEBI" id="CHEBI:36208"/>
        <dbReference type="ChEBI" id="CHEBI:145989"/>
        <dbReference type="ChEBI" id="CHEBI:456216"/>
        <dbReference type="EC" id="2.7.1.71"/>
    </reaction>
</comment>
<dbReference type="InterPro" id="IPR027417">
    <property type="entry name" value="P-loop_NTPase"/>
</dbReference>
<dbReference type="PANTHER" id="PTHR21087:SF16">
    <property type="entry name" value="SHIKIMATE KINASE 1, CHLOROPLASTIC"/>
    <property type="match status" value="1"/>
</dbReference>
<protein>
    <recommendedName>
        <fullName evidence="5">shikimate kinase</fullName>
        <ecNumber evidence="5">2.7.1.71</ecNumber>
    </recommendedName>
</protein>
<evidence type="ECO:0000313" key="14">
    <source>
        <dbReference type="EMBL" id="OTG20158.1"/>
    </source>
</evidence>
<dbReference type="GO" id="GO:0009507">
    <property type="term" value="C:chloroplast"/>
    <property type="evidence" value="ECO:0000318"/>
    <property type="project" value="GO_Central"/>
</dbReference>
<keyword evidence="11" id="KW-0057">Aromatic amino acid biosynthesis</keyword>
<comment type="pathway">
    <text evidence="3">Metabolic intermediate biosynthesis; chorismate biosynthesis; chorismate from D-erythrose 4-phosphate and phosphoenolpyruvate: step 5/7.</text>
</comment>
<reference evidence="14" key="2">
    <citation type="submission" date="2017-02" db="EMBL/GenBank/DDBJ databases">
        <title>Sunflower complete genome.</title>
        <authorList>
            <person name="Langlade N."/>
            <person name="Munos S."/>
        </authorList>
    </citation>
    <scope>NUCLEOTIDE SEQUENCE [LARGE SCALE GENOMIC DNA]</scope>
    <source>
        <tissue evidence="14">Leaves</tissue>
    </source>
</reference>
<dbReference type="PRINTS" id="PR01100">
    <property type="entry name" value="SHIKIMTKNASE"/>
</dbReference>
<evidence type="ECO:0000256" key="6">
    <source>
        <dbReference type="ARBA" id="ARBA00022605"/>
    </source>
</evidence>
<gene>
    <name evidence="14" type="ORF">HannXRQ_Chr07g0189951</name>
    <name evidence="13" type="ORF">HanXRQr2_Chr12g0534321</name>
</gene>
<dbReference type="GO" id="GO:0009423">
    <property type="term" value="P:chorismate biosynthetic process"/>
    <property type="evidence" value="ECO:0007669"/>
    <property type="project" value="UniProtKB-UniPathway"/>
</dbReference>
<dbReference type="Gramene" id="mRNA:HanXRQr2_Chr12g0534321">
    <property type="protein sequence ID" value="mRNA:HanXRQr2_Chr12g0534321"/>
    <property type="gene ID" value="HanXRQr2_Chr12g0534321"/>
</dbReference>
<evidence type="ECO:0000313" key="13">
    <source>
        <dbReference type="EMBL" id="KAF5777326.1"/>
    </source>
</evidence>
<dbReference type="GO" id="GO:0004765">
    <property type="term" value="F:shikimate kinase activity"/>
    <property type="evidence" value="ECO:0000318"/>
    <property type="project" value="GO_Central"/>
</dbReference>
<evidence type="ECO:0000256" key="7">
    <source>
        <dbReference type="ARBA" id="ARBA00022679"/>
    </source>
</evidence>
<comment type="function">
    <text evidence="1">Catalyzes the specific phosphorylation of the 3-hydroxyl group of shikimic acid using ATP as a cosubstrate.</text>
</comment>
<dbReference type="InterPro" id="IPR000623">
    <property type="entry name" value="Shikimate_kinase/TSH1"/>
</dbReference>
<keyword evidence="9 14" id="KW-0418">Kinase</keyword>
<dbReference type="GO" id="GO:0008652">
    <property type="term" value="P:amino acid biosynthetic process"/>
    <property type="evidence" value="ECO:0007669"/>
    <property type="project" value="UniProtKB-KW"/>
</dbReference>
<dbReference type="AlphaFoldDB" id="A0A251U9Z8"/>
<dbReference type="CDD" id="cd00464">
    <property type="entry name" value="SK"/>
    <property type="match status" value="1"/>
</dbReference>
<comment type="subcellular location">
    <subcellularLocation>
        <location evidence="2">Plastid</location>
        <location evidence="2">Chloroplast</location>
    </subcellularLocation>
</comment>
<dbReference type="SUPFAM" id="SSF52540">
    <property type="entry name" value="P-loop containing nucleoside triphosphate hydrolases"/>
    <property type="match status" value="1"/>
</dbReference>
<reference evidence="13" key="3">
    <citation type="submission" date="2020-06" db="EMBL/GenBank/DDBJ databases">
        <title>Helianthus annuus Genome sequencing and assembly Release 2.</title>
        <authorList>
            <person name="Gouzy J."/>
            <person name="Langlade N."/>
            <person name="Munos S."/>
        </authorList>
    </citation>
    <scope>NUCLEOTIDE SEQUENCE</scope>
    <source>
        <tissue evidence="13">Leaves</tissue>
    </source>
</reference>
<evidence type="ECO:0000256" key="8">
    <source>
        <dbReference type="ARBA" id="ARBA00022741"/>
    </source>
</evidence>
<accession>A0A251U9Z8</accession>
<dbReference type="PANTHER" id="PTHR21087">
    <property type="entry name" value="SHIKIMATE KINASE"/>
    <property type="match status" value="1"/>
</dbReference>
<evidence type="ECO:0000256" key="1">
    <source>
        <dbReference type="ARBA" id="ARBA00002641"/>
    </source>
</evidence>
<dbReference type="HAMAP" id="MF_00109">
    <property type="entry name" value="Shikimate_kinase"/>
    <property type="match status" value="1"/>
</dbReference>
<evidence type="ECO:0000256" key="2">
    <source>
        <dbReference type="ARBA" id="ARBA00004229"/>
    </source>
</evidence>
<proteinExistence type="inferred from homology"/>
<dbReference type="FunFam" id="3.40.50.300:FF:001033">
    <property type="entry name" value="Shikimate kinase 2, chloroplastic"/>
    <property type="match status" value="1"/>
</dbReference>
<keyword evidence="7 13" id="KW-0808">Transferase</keyword>
<dbReference type="Pfam" id="PF01202">
    <property type="entry name" value="SKI"/>
    <property type="match status" value="1"/>
</dbReference>
<dbReference type="EC" id="2.7.1.71" evidence="5"/>
<dbReference type="STRING" id="4232.A0A251U9Z8"/>
<keyword evidence="10" id="KW-0067">ATP-binding</keyword>
<dbReference type="InterPro" id="IPR031322">
    <property type="entry name" value="Shikimate/glucono_kinase"/>
</dbReference>
<evidence type="ECO:0000256" key="11">
    <source>
        <dbReference type="ARBA" id="ARBA00023141"/>
    </source>
</evidence>
<dbReference type="Gene3D" id="3.40.50.300">
    <property type="entry name" value="P-loop containing nucleotide triphosphate hydrolases"/>
    <property type="match status" value="1"/>
</dbReference>
<name>A0A251U9Z8_HELAN</name>
<keyword evidence="6" id="KW-0028">Amino-acid biosynthesis</keyword>
<organism evidence="14 15">
    <name type="scientific">Helianthus annuus</name>
    <name type="common">Common sunflower</name>
    <dbReference type="NCBI Taxonomy" id="4232"/>
    <lineage>
        <taxon>Eukaryota</taxon>
        <taxon>Viridiplantae</taxon>
        <taxon>Streptophyta</taxon>
        <taxon>Embryophyta</taxon>
        <taxon>Tracheophyta</taxon>
        <taxon>Spermatophyta</taxon>
        <taxon>Magnoliopsida</taxon>
        <taxon>eudicotyledons</taxon>
        <taxon>Gunneridae</taxon>
        <taxon>Pentapetalae</taxon>
        <taxon>asterids</taxon>
        <taxon>campanulids</taxon>
        <taxon>Asterales</taxon>
        <taxon>Asteraceae</taxon>
        <taxon>Asteroideae</taxon>
        <taxon>Heliantheae alliance</taxon>
        <taxon>Heliantheae</taxon>
        <taxon>Helianthus</taxon>
    </lineage>
</organism>
<evidence type="ECO:0000256" key="10">
    <source>
        <dbReference type="ARBA" id="ARBA00022840"/>
    </source>
</evidence>
<dbReference type="EMBL" id="MNCJ02000327">
    <property type="protein sequence ID" value="KAF5777326.1"/>
    <property type="molecule type" value="Genomic_DNA"/>
</dbReference>
<evidence type="ECO:0000256" key="9">
    <source>
        <dbReference type="ARBA" id="ARBA00022777"/>
    </source>
</evidence>
<reference evidence="13 15" key="1">
    <citation type="journal article" date="2017" name="Nature">
        <title>The sunflower genome provides insights into oil metabolism, flowering and Asterid evolution.</title>
        <authorList>
            <person name="Badouin H."/>
            <person name="Gouzy J."/>
            <person name="Grassa C.J."/>
            <person name="Murat F."/>
            <person name="Staton S.E."/>
            <person name="Cottret L."/>
            <person name="Lelandais-Briere C."/>
            <person name="Owens G.L."/>
            <person name="Carrere S."/>
            <person name="Mayjonade B."/>
            <person name="Legrand L."/>
            <person name="Gill N."/>
            <person name="Kane N.C."/>
            <person name="Bowers J.E."/>
            <person name="Hubner S."/>
            <person name="Bellec A."/>
            <person name="Berard A."/>
            <person name="Berges H."/>
            <person name="Blanchet N."/>
            <person name="Boniface M.C."/>
            <person name="Brunel D."/>
            <person name="Catrice O."/>
            <person name="Chaidir N."/>
            <person name="Claudel C."/>
            <person name="Donnadieu C."/>
            <person name="Faraut T."/>
            <person name="Fievet G."/>
            <person name="Helmstetter N."/>
            <person name="King M."/>
            <person name="Knapp S.J."/>
            <person name="Lai Z."/>
            <person name="Le Paslier M.C."/>
            <person name="Lippi Y."/>
            <person name="Lorenzon L."/>
            <person name="Mandel J.R."/>
            <person name="Marage G."/>
            <person name="Marchand G."/>
            <person name="Marquand E."/>
            <person name="Bret-Mestries E."/>
            <person name="Morien E."/>
            <person name="Nambeesan S."/>
            <person name="Nguyen T."/>
            <person name="Pegot-Espagnet P."/>
            <person name="Pouilly N."/>
            <person name="Raftis F."/>
            <person name="Sallet E."/>
            <person name="Schiex T."/>
            <person name="Thomas J."/>
            <person name="Vandecasteele C."/>
            <person name="Vares D."/>
            <person name="Vear F."/>
            <person name="Vautrin S."/>
            <person name="Crespi M."/>
            <person name="Mangin B."/>
            <person name="Burke J.M."/>
            <person name="Salse J."/>
            <person name="Munos S."/>
            <person name="Vincourt P."/>
            <person name="Rieseberg L.H."/>
            <person name="Langlade N.B."/>
        </authorList>
    </citation>
    <scope>NUCLEOTIDE SEQUENCE [LARGE SCALE GENOMIC DNA]</scope>
    <source>
        <strain evidence="15">cv. SF193</strain>
        <tissue evidence="13">Leaves</tissue>
    </source>
</reference>
<dbReference type="OMA" id="YYNQADV"/>
<keyword evidence="15" id="KW-1185">Reference proteome</keyword>
<evidence type="ECO:0000256" key="5">
    <source>
        <dbReference type="ARBA" id="ARBA00012154"/>
    </source>
</evidence>
<dbReference type="GO" id="GO:0005524">
    <property type="term" value="F:ATP binding"/>
    <property type="evidence" value="ECO:0007669"/>
    <property type="project" value="UniProtKB-KW"/>
</dbReference>